<evidence type="ECO:0000259" key="5">
    <source>
        <dbReference type="Pfam" id="PF22780"/>
    </source>
</evidence>
<dbReference type="Pfam" id="PF22780">
    <property type="entry name" value="HI0933_like_1st"/>
    <property type="match status" value="1"/>
</dbReference>
<sequence>MKHIIVVGAGAAGLMAATIAAREGAKVTLLEKMNMIGKKMGITGKGRCNITNDAPINDFIAKTPGNGKFLMSAYQQFDNRDLLDLLHDWKLATKVERGGRVFPVSDSALEVRDMFMRVFKGYGGTLHLNEAVKRILVKDNCVQGVVTDKETYYGDAVILATGGLSYPLTGSTGDGYAMAEEVGHTVTDLRPSLVPLETKEAWVKDLMGLSLRNVELSVVAKDKVQAKQFGEMMFTHFGITGPIVLSLSHTVGKLMKKKNMGAIQLEINLKQALTMEQLDQRIQRDFVTYSKKQLANGLKDLLPQRLIPVIIELAKLEPDKFINQVSREERQRLVHVLQHMPLTFKQMRPIAEAIVTAGGISVKEFVPKTMESKVIKGLYGAGEVLDIDAFTGGYNLQAAFATGYVAARHAVLGDEAEQ</sequence>
<keyword evidence="2" id="KW-0285">Flavoprotein</keyword>
<dbReference type="Gene3D" id="2.40.30.10">
    <property type="entry name" value="Translation factors"/>
    <property type="match status" value="1"/>
</dbReference>
<dbReference type="AlphaFoldDB" id="A0A833CBD1"/>
<dbReference type="InterPro" id="IPR004792">
    <property type="entry name" value="BaiN-like"/>
</dbReference>
<name>A0A833CBD1_9FIRM</name>
<evidence type="ECO:0000256" key="3">
    <source>
        <dbReference type="ARBA" id="ARBA00022827"/>
    </source>
</evidence>
<dbReference type="EMBL" id="WBKH01000004">
    <property type="protein sequence ID" value="KAB1478995.1"/>
    <property type="molecule type" value="Genomic_DNA"/>
</dbReference>
<dbReference type="PANTHER" id="PTHR42887">
    <property type="entry name" value="OS12G0638800 PROTEIN"/>
    <property type="match status" value="1"/>
</dbReference>
<dbReference type="SUPFAM" id="SSF160996">
    <property type="entry name" value="HI0933 insert domain-like"/>
    <property type="match status" value="1"/>
</dbReference>
<comment type="cofactor">
    <cofactor evidence="1">
        <name>FAD</name>
        <dbReference type="ChEBI" id="CHEBI:57692"/>
    </cofactor>
</comment>
<evidence type="ECO:0000313" key="6">
    <source>
        <dbReference type="EMBL" id="KAB1478995.1"/>
    </source>
</evidence>
<comment type="caution">
    <text evidence="6">The sequence shown here is derived from an EMBL/GenBank/DDBJ whole genome shotgun (WGS) entry which is preliminary data.</text>
</comment>
<dbReference type="PRINTS" id="PR00368">
    <property type="entry name" value="FADPNR"/>
</dbReference>
<feature type="domain" description="RsdA/BaiN/AoA(So)-like insert" evidence="5">
    <location>
        <begin position="190"/>
        <end position="355"/>
    </location>
</feature>
<evidence type="ECO:0000259" key="4">
    <source>
        <dbReference type="Pfam" id="PF03486"/>
    </source>
</evidence>
<proteinExistence type="predicted"/>
<dbReference type="Gene3D" id="1.10.8.260">
    <property type="entry name" value="HI0933 insert domain-like"/>
    <property type="match status" value="1"/>
</dbReference>
<dbReference type="InterPro" id="IPR036188">
    <property type="entry name" value="FAD/NAD-bd_sf"/>
</dbReference>
<organism evidence="6 7">
    <name type="scientific">Veillonella seminalis</name>
    <dbReference type="NCBI Taxonomy" id="1502943"/>
    <lineage>
        <taxon>Bacteria</taxon>
        <taxon>Bacillati</taxon>
        <taxon>Bacillota</taxon>
        <taxon>Negativicutes</taxon>
        <taxon>Veillonellales</taxon>
        <taxon>Veillonellaceae</taxon>
        <taxon>Veillonella</taxon>
    </lineage>
</organism>
<dbReference type="Pfam" id="PF03486">
    <property type="entry name" value="HI0933_like"/>
    <property type="match status" value="1"/>
</dbReference>
<dbReference type="InterPro" id="IPR023166">
    <property type="entry name" value="BaiN-like_dom_sf"/>
</dbReference>
<evidence type="ECO:0000256" key="1">
    <source>
        <dbReference type="ARBA" id="ARBA00001974"/>
    </source>
</evidence>
<dbReference type="Gene3D" id="3.50.50.60">
    <property type="entry name" value="FAD/NAD(P)-binding domain"/>
    <property type="match status" value="1"/>
</dbReference>
<dbReference type="InterPro" id="IPR057661">
    <property type="entry name" value="RsdA/BaiN/AoA(So)_Rossmann"/>
</dbReference>
<dbReference type="Proteomes" id="UP000434554">
    <property type="component" value="Unassembled WGS sequence"/>
</dbReference>
<dbReference type="RefSeq" id="WP_006556825.1">
    <property type="nucleotide sequence ID" value="NZ_CALMIE010000112.1"/>
</dbReference>
<dbReference type="NCBIfam" id="TIGR00275">
    <property type="entry name" value="aminoacetone oxidase family FAD-binding enzyme"/>
    <property type="match status" value="1"/>
</dbReference>
<evidence type="ECO:0000256" key="2">
    <source>
        <dbReference type="ARBA" id="ARBA00022630"/>
    </source>
</evidence>
<accession>A0A833CBD1</accession>
<feature type="domain" description="RsdA/BaiN/AoA(So)-like Rossmann fold-like" evidence="4">
    <location>
        <begin position="3"/>
        <end position="408"/>
    </location>
</feature>
<dbReference type="GeneID" id="83054997"/>
<keyword evidence="3" id="KW-0274">FAD</keyword>
<reference evidence="6 7" key="1">
    <citation type="submission" date="2019-09" db="EMBL/GenBank/DDBJ databases">
        <title>Draft genome sequence of 3 type strains from the CCUG.</title>
        <authorList>
            <person name="Pineiro-Iglesias B."/>
            <person name="Tunovic T."/>
            <person name="Unosson C."/>
            <person name="Inganas E."/>
            <person name="Ohlen M."/>
            <person name="Cardew S."/>
            <person name="Jensie-Markopoulos S."/>
            <person name="Salva-Serra F."/>
            <person name="Jaen-Luchoro D."/>
            <person name="Karlsson R."/>
            <person name="Svensson-Stadler L."/>
            <person name="Chun J."/>
            <person name="Moore E."/>
        </authorList>
    </citation>
    <scope>NUCLEOTIDE SEQUENCE [LARGE SCALE GENOMIC DNA]</scope>
    <source>
        <strain evidence="6 7">CCUG 65427</strain>
    </source>
</reference>
<dbReference type="PANTHER" id="PTHR42887:SF2">
    <property type="entry name" value="OS12G0638800 PROTEIN"/>
    <property type="match status" value="1"/>
</dbReference>
<dbReference type="InterPro" id="IPR055178">
    <property type="entry name" value="RsdA/BaiN/AoA(So)-like_dom"/>
</dbReference>
<gene>
    <name evidence="6" type="ORF">F8R14_04675</name>
</gene>
<dbReference type="SUPFAM" id="SSF51905">
    <property type="entry name" value="FAD/NAD(P)-binding domain"/>
    <property type="match status" value="1"/>
</dbReference>
<protein>
    <submittedName>
        <fullName evidence="6">NAD(P)/FAD-dependent oxidoreductase</fullName>
    </submittedName>
</protein>
<evidence type="ECO:0000313" key="7">
    <source>
        <dbReference type="Proteomes" id="UP000434554"/>
    </source>
</evidence>
<dbReference type="PRINTS" id="PR00411">
    <property type="entry name" value="PNDRDTASEI"/>
</dbReference>